<dbReference type="PANTHER" id="PTHR22589:SF14">
    <property type="entry name" value="CHOLINE O-ACETYLTRANSFERASE"/>
    <property type="match status" value="1"/>
</dbReference>
<dbReference type="GO" id="GO:0045202">
    <property type="term" value="C:synapse"/>
    <property type="evidence" value="ECO:0007669"/>
    <property type="project" value="GOC"/>
</dbReference>
<sequence>MTEMVVRGSSTNGVSFCSNSGMASRSNASASPASNKSCNNSTSSEQGTARPTTGAGRGNDVGEVWSSSAELTHTLPKLPIPDLECSIDKYLGLIKPVVGHQQFAKTKLIADEFCKASGQGPQLQDYLLKRQQDTDNWANDWWLHDMYLNIKLPLLINSNPVTVFPYQASTSRRQQVRFTAKLVCGMLDFKRYLDTETLPVERCKSKEKGQPLCMEQHYRLFTSYRQPGRERDIQKTDLGVVGGTDFLVVACCGQFYRLDVRLSGEYIKEADLCLQLSRILDMADTRDQSPEVGLLTSQARHVWAEHRERLLEDPTNRGSLHTLENCLFLICLDKPTVPTCGSSKDDLGSDLTARTHHIIHGQGVVYNTGNRWMDKTIQLIVSEDGTCGVNMEHSVAEGIALWQLIEHSLTFMSKQQIPDVHIEADNMAPPAILGWNLSSQSLADIRTARDSVDRCVDDLDLSVFKFDSYGRDFIKNQNPSPDAFIQLALQLTYYKIHGALTFTYESASIRRFRQGRVDVIRANSQAALTWVKAMLGQTDSMEDEKLQLFKEAAQWQQDYTLDTVQGYGIDLHILGLREAAGDLGTPTPELFKDLSYKEFNTFRLSTSQVPTLSGYWMGYGAVVPDGYGCCYNPQPNHIIFSVASFFACEDTSSDMYANSLESSLLQMAELCTYRPDNLVLHHRQT</sequence>
<keyword evidence="2 8" id="KW-0808">Transferase</keyword>
<dbReference type="InterPro" id="IPR039551">
    <property type="entry name" value="Cho/carn_acyl_trans"/>
</dbReference>
<dbReference type="PANTHER" id="PTHR22589">
    <property type="entry name" value="CARNITINE O-ACYLTRANSFERASE"/>
    <property type="match status" value="1"/>
</dbReference>
<feature type="compositionally biased region" description="Low complexity" evidence="9">
    <location>
        <begin position="25"/>
        <end position="54"/>
    </location>
</feature>
<dbReference type="InterPro" id="IPR023213">
    <property type="entry name" value="CAT-like_dom_sf"/>
</dbReference>
<dbReference type="AlphaFoldDB" id="U3U8R2"/>
<evidence type="ECO:0000256" key="8">
    <source>
        <dbReference type="RuleBase" id="RU003801"/>
    </source>
</evidence>
<feature type="active site" description="Proton acceptor" evidence="7">
    <location>
        <position position="393"/>
    </location>
</feature>
<dbReference type="InterPro" id="IPR042231">
    <property type="entry name" value="Cho/carn_acyl_trans_2"/>
</dbReference>
<dbReference type="GO" id="GO:0004102">
    <property type="term" value="F:choline O-acetyltransferase activity"/>
    <property type="evidence" value="ECO:0007669"/>
    <property type="project" value="UniProtKB-EC"/>
</dbReference>
<keyword evidence="3" id="KW-0530">Neurotransmitter biosynthesis</keyword>
<comment type="similarity">
    <text evidence="1 8">Belongs to the carnitine/choline acetyltransferase family.</text>
</comment>
<dbReference type="GO" id="GO:0008292">
    <property type="term" value="P:acetylcholine biosynthetic process"/>
    <property type="evidence" value="ECO:0007669"/>
    <property type="project" value="TreeGrafter"/>
</dbReference>
<reference evidence="11" key="1">
    <citation type="submission" date="2013-09" db="EMBL/GenBank/DDBJ databases">
        <title>Cholinergic systems in the olfactory center of the terrestrial slug Limax.</title>
        <authorList>
            <person name="Matsuo R."/>
            <person name="Kobayashi S."/>
            <person name="Wakiya K."/>
            <person name="Yamagishi M."/>
            <person name="Fukuoka M."/>
            <person name="Iro E."/>
        </authorList>
    </citation>
    <scope>NUCLEOTIDE SEQUENCE</scope>
</reference>
<proteinExistence type="evidence at transcript level"/>
<evidence type="ECO:0000256" key="3">
    <source>
        <dbReference type="ARBA" id="ARBA00022979"/>
    </source>
</evidence>
<evidence type="ECO:0000256" key="9">
    <source>
        <dbReference type="SAM" id="MobiDB-lite"/>
    </source>
</evidence>
<dbReference type="Pfam" id="PF00755">
    <property type="entry name" value="Carn_acyltransf"/>
    <property type="match status" value="1"/>
</dbReference>
<dbReference type="GO" id="GO:0005737">
    <property type="term" value="C:cytoplasm"/>
    <property type="evidence" value="ECO:0007669"/>
    <property type="project" value="TreeGrafter"/>
</dbReference>
<organism evidence="11">
    <name type="scientific">Ambigolimax valentianus</name>
    <dbReference type="NCBI Taxonomy" id="1338344"/>
    <lineage>
        <taxon>Eukaryota</taxon>
        <taxon>Metazoa</taxon>
        <taxon>Spiralia</taxon>
        <taxon>Lophotrochozoa</taxon>
        <taxon>Mollusca</taxon>
        <taxon>Gastropoda</taxon>
        <taxon>Heterobranchia</taxon>
        <taxon>Euthyneura</taxon>
        <taxon>Panpulmonata</taxon>
        <taxon>Eupulmonata</taxon>
        <taxon>Stylommatophora</taxon>
        <taxon>Helicina</taxon>
        <taxon>Limacoidea</taxon>
        <taxon>Limacidae</taxon>
        <taxon>Ambigolimax</taxon>
    </lineage>
</organism>
<evidence type="ECO:0000259" key="10">
    <source>
        <dbReference type="Pfam" id="PF00755"/>
    </source>
</evidence>
<keyword evidence="4 8" id="KW-0012">Acyltransferase</keyword>
<dbReference type="GO" id="GO:0043005">
    <property type="term" value="C:neuron projection"/>
    <property type="evidence" value="ECO:0007669"/>
    <property type="project" value="TreeGrafter"/>
</dbReference>
<dbReference type="InterPro" id="IPR000542">
    <property type="entry name" value="Carn_acyl_trans"/>
</dbReference>
<dbReference type="Gene3D" id="3.30.559.10">
    <property type="entry name" value="Chloramphenicol acetyltransferase-like domain"/>
    <property type="match status" value="1"/>
</dbReference>
<evidence type="ECO:0000256" key="4">
    <source>
        <dbReference type="ARBA" id="ARBA00023315"/>
    </source>
</evidence>
<dbReference type="SUPFAM" id="SSF52777">
    <property type="entry name" value="CoA-dependent acyltransferases"/>
    <property type="match status" value="2"/>
</dbReference>
<dbReference type="PROSITE" id="PS00440">
    <property type="entry name" value="ACYLTRANSF_C_2"/>
    <property type="match status" value="1"/>
</dbReference>
<dbReference type="EMBL" id="AB851483">
    <property type="protein sequence ID" value="BAO00804.1"/>
    <property type="molecule type" value="mRNA"/>
</dbReference>
<evidence type="ECO:0000313" key="11">
    <source>
        <dbReference type="EMBL" id="BAO00804.1"/>
    </source>
</evidence>
<evidence type="ECO:0000256" key="2">
    <source>
        <dbReference type="ARBA" id="ARBA00022679"/>
    </source>
</evidence>
<name>U3U8R2_9EUPU</name>
<dbReference type="GO" id="GO:0007274">
    <property type="term" value="P:neuromuscular synaptic transmission"/>
    <property type="evidence" value="ECO:0007669"/>
    <property type="project" value="TreeGrafter"/>
</dbReference>
<dbReference type="EC" id="2.3.1.6" evidence="5"/>
<accession>U3U8R2</accession>
<evidence type="ECO:0000256" key="1">
    <source>
        <dbReference type="ARBA" id="ARBA00005232"/>
    </source>
</evidence>
<feature type="region of interest" description="Disordered" evidence="9">
    <location>
        <begin position="25"/>
        <end position="62"/>
    </location>
</feature>
<evidence type="ECO:0000256" key="6">
    <source>
        <dbReference type="ARBA" id="ARBA00040495"/>
    </source>
</evidence>
<evidence type="ECO:0000256" key="5">
    <source>
        <dbReference type="ARBA" id="ARBA00039091"/>
    </source>
</evidence>
<dbReference type="Gene3D" id="3.30.559.70">
    <property type="entry name" value="Choline/Carnitine o-acyltransferase, domain 2"/>
    <property type="match status" value="1"/>
</dbReference>
<feature type="domain" description="Choline/carnitine acyltransferase" evidence="10">
    <location>
        <begin position="78"/>
        <end position="661"/>
    </location>
</feature>
<evidence type="ECO:0000256" key="7">
    <source>
        <dbReference type="PIRSR" id="PIRSR600542-1"/>
    </source>
</evidence>
<protein>
    <recommendedName>
        <fullName evidence="6">Choline O-acetyltransferase</fullName>
        <ecNumber evidence="5">2.3.1.6</ecNumber>
    </recommendedName>
</protein>